<protein>
    <submittedName>
        <fullName evidence="2">Uncharacterized protein</fullName>
    </submittedName>
</protein>
<proteinExistence type="predicted"/>
<evidence type="ECO:0000256" key="1">
    <source>
        <dbReference type="SAM" id="SignalP"/>
    </source>
</evidence>
<feature type="chain" id="PRO_5032491219" evidence="1">
    <location>
        <begin position="21"/>
        <end position="294"/>
    </location>
</feature>
<evidence type="ECO:0000313" key="3">
    <source>
        <dbReference type="Proteomes" id="UP000447355"/>
    </source>
</evidence>
<dbReference type="RefSeq" id="WP_161086702.1">
    <property type="nucleotide sequence ID" value="NZ_WWCX01000089.1"/>
</dbReference>
<sequence>MKILSIFIWSTAILSISSYAAPLDDLSAAEKELTTIFVKEAGGTITTEQGQKKEWRYPYFVGNTASRLTRFNTWLRETSIRELFPEDDALAEKALKSKDRQVIAMLKTDKAAQDASAEAATIDSGKRFGTLFFLTTQNVYHGARYYINVDSAIYDYVAGKEIDIASLFVAGAEQELTGLLKQAIRKSLEKASRESSACLRKNKKNPGYNCPESNINIQQCIDSALFRWSWVNIKDSRHLRYDVPYMPDITAECGYEDGFEIHGDSVERLFLEPARFKNPVSLKIPPTIESPAKR</sequence>
<dbReference type="EMBL" id="WWCX01000089">
    <property type="protein sequence ID" value="MYM97824.1"/>
    <property type="molecule type" value="Genomic_DNA"/>
</dbReference>
<dbReference type="Proteomes" id="UP000447355">
    <property type="component" value="Unassembled WGS sequence"/>
</dbReference>
<comment type="caution">
    <text evidence="2">The sequence shown here is derived from an EMBL/GenBank/DDBJ whole genome shotgun (WGS) entry which is preliminary data.</text>
</comment>
<reference evidence="2" key="1">
    <citation type="submission" date="2019-12" db="EMBL/GenBank/DDBJ databases">
        <title>Novel species isolated from a subtropical stream in China.</title>
        <authorList>
            <person name="Lu H."/>
        </authorList>
    </citation>
    <scope>NUCLEOTIDE SEQUENCE [LARGE SCALE GENOMIC DNA]</scope>
    <source>
        <strain evidence="2">FT81W</strain>
    </source>
</reference>
<keyword evidence="1" id="KW-0732">Signal</keyword>
<organism evidence="2 3">
    <name type="scientific">Duganella vulcania</name>
    <dbReference type="NCBI Taxonomy" id="2692166"/>
    <lineage>
        <taxon>Bacteria</taxon>
        <taxon>Pseudomonadati</taxon>
        <taxon>Pseudomonadota</taxon>
        <taxon>Betaproteobacteria</taxon>
        <taxon>Burkholderiales</taxon>
        <taxon>Oxalobacteraceae</taxon>
        <taxon>Telluria group</taxon>
        <taxon>Duganella</taxon>
    </lineage>
</organism>
<dbReference type="AlphaFoldDB" id="A0A845GU56"/>
<name>A0A845GU56_9BURK</name>
<feature type="signal peptide" evidence="1">
    <location>
        <begin position="1"/>
        <end position="20"/>
    </location>
</feature>
<accession>A0A845GU56</accession>
<evidence type="ECO:0000313" key="2">
    <source>
        <dbReference type="EMBL" id="MYM97824.1"/>
    </source>
</evidence>
<gene>
    <name evidence="2" type="ORF">GTP90_28645</name>
</gene>